<feature type="domain" description="Aldehyde dehydrogenase" evidence="3">
    <location>
        <begin position="39"/>
        <end position="292"/>
    </location>
</feature>
<dbReference type="CDD" id="cd07121">
    <property type="entry name" value="ALDH_EutE"/>
    <property type="match status" value="1"/>
</dbReference>
<gene>
    <name evidence="4" type="ORF">A3F84_05290</name>
</gene>
<evidence type="ECO:0000313" key="5">
    <source>
        <dbReference type="Proteomes" id="UP000178606"/>
    </source>
</evidence>
<evidence type="ECO:0000259" key="3">
    <source>
        <dbReference type="Pfam" id="PF00171"/>
    </source>
</evidence>
<dbReference type="Gene3D" id="3.40.605.10">
    <property type="entry name" value="Aldehyde Dehydrogenase, Chain A, domain 1"/>
    <property type="match status" value="1"/>
</dbReference>
<dbReference type="InterPro" id="IPR012408">
    <property type="entry name" value="Acetald_propionald_DH-rel"/>
</dbReference>
<dbReference type="AlphaFoldDB" id="A0A1F6CBR0"/>
<dbReference type="Gene3D" id="3.40.309.10">
    <property type="entry name" value="Aldehyde Dehydrogenase, Chain A, domain 2"/>
    <property type="match status" value="1"/>
</dbReference>
<dbReference type="EMBL" id="MFKF01000317">
    <property type="protein sequence ID" value="OGG46427.1"/>
    <property type="molecule type" value="Genomic_DNA"/>
</dbReference>
<dbReference type="InterPro" id="IPR016163">
    <property type="entry name" value="Ald_DH_C"/>
</dbReference>
<accession>A0A1F6CBR0</accession>
<name>A0A1F6CBR0_HANXR</name>
<dbReference type="Pfam" id="PF00171">
    <property type="entry name" value="Aldedh"/>
    <property type="match status" value="1"/>
</dbReference>
<comment type="caution">
    <text evidence="4">The sequence shown here is derived from an EMBL/GenBank/DDBJ whole genome shotgun (WGS) entry which is preliminary data.</text>
</comment>
<dbReference type="SUPFAM" id="SSF53720">
    <property type="entry name" value="ALDH-like"/>
    <property type="match status" value="1"/>
</dbReference>
<evidence type="ECO:0000256" key="1">
    <source>
        <dbReference type="ARBA" id="ARBA00023002"/>
    </source>
</evidence>
<evidence type="ECO:0000313" key="4">
    <source>
        <dbReference type="EMBL" id="OGG46427.1"/>
    </source>
</evidence>
<evidence type="ECO:0000256" key="2">
    <source>
        <dbReference type="ARBA" id="ARBA00023027"/>
    </source>
</evidence>
<dbReference type="PANTHER" id="PTHR11699">
    <property type="entry name" value="ALDEHYDE DEHYDROGENASE-RELATED"/>
    <property type="match status" value="1"/>
</dbReference>
<sequence length="470" mass="50136">MNIDESRIRAIVEEVLRTLSQAGGQAGPPSPDNDGVFLDVDAAVDAAEKAQRELMGLSLERRREIVAAIRKAGLDMAEESARRACEETGMGNVPDKTQKHVIVSTLTPGVEDLEQKAWTGDHGLTVVEMAPYGVIASVTPSTHPVPTILNNAISILAAGNSVVFNPHPGARKVSAFGLQRINRGIVAAGGPPNLLTMVEGPTIETANALFRHPKVALILVTGGPGVARAAMNAPKRAVVAGPGNPPVVVDETADLEKAARDIIAGASFDNNILCIGEKETFVVASVADDLKRFMLRQGAYELNAGQVEALAGIAFQREGGELRLNRELVGRDACVLAERVGLKIDRGVRLLIGETGFDHVFVQEEQMMPFMPIVRVPDAAMAIDCAIRAEHGYRHTFVIHSRNVETMTILGKRCNACLYVKNGPSYAGLGVGGEGFTSFSIAGPTGEGCTSARTFTRSRRCTMVDYLRIV</sequence>
<dbReference type="NCBIfam" id="NF011927">
    <property type="entry name" value="PRK15398.1"/>
    <property type="match status" value="1"/>
</dbReference>
<dbReference type="InterPro" id="IPR016162">
    <property type="entry name" value="Ald_DH_N"/>
</dbReference>
<organism evidence="4 5">
    <name type="scientific">Handelsmanbacteria sp. (strain RIFCSPLOWO2_12_FULL_64_10)</name>
    <dbReference type="NCBI Taxonomy" id="1817868"/>
    <lineage>
        <taxon>Bacteria</taxon>
        <taxon>Candidatus Handelsmaniibacteriota</taxon>
    </lineage>
</organism>
<keyword evidence="1" id="KW-0560">Oxidoreductase</keyword>
<protein>
    <recommendedName>
        <fullName evidence="3">Aldehyde dehydrogenase domain-containing protein</fullName>
    </recommendedName>
</protein>
<keyword evidence="2" id="KW-0520">NAD</keyword>
<dbReference type="GO" id="GO:0008774">
    <property type="term" value="F:acetaldehyde dehydrogenase (acetylating) activity"/>
    <property type="evidence" value="ECO:0007669"/>
    <property type="project" value="InterPro"/>
</dbReference>
<dbReference type="InterPro" id="IPR015590">
    <property type="entry name" value="Aldehyde_DH_dom"/>
</dbReference>
<dbReference type="InterPro" id="IPR016161">
    <property type="entry name" value="Ald_DH/histidinol_DH"/>
</dbReference>
<dbReference type="PIRSF" id="PIRSF036410">
    <property type="entry name" value="EutE_PduP"/>
    <property type="match status" value="1"/>
</dbReference>
<reference evidence="4 5" key="1">
    <citation type="journal article" date="2016" name="Nat. Commun.">
        <title>Thousands of microbial genomes shed light on interconnected biogeochemical processes in an aquifer system.</title>
        <authorList>
            <person name="Anantharaman K."/>
            <person name="Brown C.T."/>
            <person name="Hug L.A."/>
            <person name="Sharon I."/>
            <person name="Castelle C.J."/>
            <person name="Probst A.J."/>
            <person name="Thomas B.C."/>
            <person name="Singh A."/>
            <person name="Wilkins M.J."/>
            <person name="Karaoz U."/>
            <person name="Brodie E.L."/>
            <person name="Williams K.H."/>
            <person name="Hubbard S.S."/>
            <person name="Banfield J.F."/>
        </authorList>
    </citation>
    <scope>NUCLEOTIDE SEQUENCE [LARGE SCALE GENOMIC DNA]</scope>
    <source>
        <strain evidence="5">RIFCSPLOWO2_12_FULL_64_10</strain>
    </source>
</reference>
<dbReference type="Proteomes" id="UP000178606">
    <property type="component" value="Unassembled WGS sequence"/>
</dbReference>
<proteinExistence type="predicted"/>